<feature type="domain" description="Gfo/Idh/MocA-like oxidoreductase N-terminal" evidence="4">
    <location>
        <begin position="13"/>
        <end position="130"/>
    </location>
</feature>
<evidence type="ECO:0000256" key="2">
    <source>
        <dbReference type="ARBA" id="ARBA00023002"/>
    </source>
</evidence>
<dbReference type="SUPFAM" id="SSF55347">
    <property type="entry name" value="Glyceraldehyde-3-phosphate dehydrogenase-like, C-terminal domain"/>
    <property type="match status" value="1"/>
</dbReference>
<evidence type="ECO:0000259" key="4">
    <source>
        <dbReference type="Pfam" id="PF01408"/>
    </source>
</evidence>
<sequence>MPPTASPDTPASLRVGLVGYGSAGRGIHAPLIVRAGLQVAVVSTSNAQRADEVRADLPAAEVVPDLETLLAVDGLDLVVLASPSGVHAEQAERVVEAGIPLVVDKPLAVDASAALGVVDLARHHGVPLTVFNNRRFDPELAALRIVRDDDLVGEIWRAEYRWDRWRPVPKQRWREQVSPEQGGGLLLDLQTHLVDQAVLLHGEVESVYAELDARTTTAEDDTFLACHHTSGVVSHVMASSVNGSPGPRARVSGSSGSFVIGRQVDDVSAFTEFENDGDAVGWIVRGDERERGPVVTDADQADFYRAVAAALGSADPQSAMPVDPRDAVHVLAVLDAARISARDRRVVDVVTPGETP</sequence>
<reference evidence="7" key="1">
    <citation type="journal article" date="2019" name="Int. J. Syst. Evol. Microbiol.">
        <title>The Global Catalogue of Microorganisms (GCM) 10K type strain sequencing project: providing services to taxonomists for standard genome sequencing and annotation.</title>
        <authorList>
            <consortium name="The Broad Institute Genomics Platform"/>
            <consortium name="The Broad Institute Genome Sequencing Center for Infectious Disease"/>
            <person name="Wu L."/>
            <person name="Ma J."/>
        </authorList>
    </citation>
    <scope>NUCLEOTIDE SEQUENCE [LARGE SCALE GENOMIC DNA]</scope>
    <source>
        <strain evidence="7">JCM 17687</strain>
    </source>
</reference>
<dbReference type="Gene3D" id="3.40.50.720">
    <property type="entry name" value="NAD(P)-binding Rossmann-like Domain"/>
    <property type="match status" value="1"/>
</dbReference>
<dbReference type="Gene3D" id="3.30.360.10">
    <property type="entry name" value="Dihydrodipicolinate Reductase, domain 2"/>
    <property type="match status" value="1"/>
</dbReference>
<dbReference type="EMBL" id="BAABIW010000016">
    <property type="protein sequence ID" value="GAA5029256.1"/>
    <property type="molecule type" value="Genomic_DNA"/>
</dbReference>
<keyword evidence="3" id="KW-0520">NAD</keyword>
<name>A0ABP9JE64_9MICO</name>
<dbReference type="Pfam" id="PF22725">
    <property type="entry name" value="GFO_IDH_MocA_C3"/>
    <property type="match status" value="1"/>
</dbReference>
<gene>
    <name evidence="6" type="ORF">GCM10023258_25560</name>
</gene>
<accession>A0ABP9JE64</accession>
<dbReference type="PANTHER" id="PTHR43708">
    <property type="entry name" value="CONSERVED EXPRESSED OXIDOREDUCTASE (EUROFUNG)"/>
    <property type="match status" value="1"/>
</dbReference>
<dbReference type="PANTHER" id="PTHR43708:SF5">
    <property type="entry name" value="CONSERVED EXPRESSED OXIDOREDUCTASE (EUROFUNG)-RELATED"/>
    <property type="match status" value="1"/>
</dbReference>
<dbReference type="InterPro" id="IPR036291">
    <property type="entry name" value="NAD(P)-bd_dom_sf"/>
</dbReference>
<evidence type="ECO:0000313" key="6">
    <source>
        <dbReference type="EMBL" id="GAA5029256.1"/>
    </source>
</evidence>
<keyword evidence="7" id="KW-1185">Reference proteome</keyword>
<dbReference type="SUPFAM" id="SSF51735">
    <property type="entry name" value="NAD(P)-binding Rossmann-fold domains"/>
    <property type="match status" value="1"/>
</dbReference>
<dbReference type="InterPro" id="IPR055170">
    <property type="entry name" value="GFO_IDH_MocA-like_dom"/>
</dbReference>
<evidence type="ECO:0000256" key="3">
    <source>
        <dbReference type="ARBA" id="ARBA00023027"/>
    </source>
</evidence>
<dbReference type="Pfam" id="PF01408">
    <property type="entry name" value="GFO_IDH_MocA"/>
    <property type="match status" value="1"/>
</dbReference>
<comment type="similarity">
    <text evidence="1">Belongs to the Gfo/Idh/MocA family.</text>
</comment>
<dbReference type="InterPro" id="IPR000683">
    <property type="entry name" value="Gfo/Idh/MocA-like_OxRdtase_N"/>
</dbReference>
<organism evidence="6 7">
    <name type="scientific">Terrabacter aeriphilus</name>
    <dbReference type="NCBI Taxonomy" id="515662"/>
    <lineage>
        <taxon>Bacteria</taxon>
        <taxon>Bacillati</taxon>
        <taxon>Actinomycetota</taxon>
        <taxon>Actinomycetes</taxon>
        <taxon>Micrococcales</taxon>
        <taxon>Intrasporangiaceae</taxon>
        <taxon>Terrabacter</taxon>
    </lineage>
</organism>
<evidence type="ECO:0000256" key="1">
    <source>
        <dbReference type="ARBA" id="ARBA00010928"/>
    </source>
</evidence>
<evidence type="ECO:0000313" key="7">
    <source>
        <dbReference type="Proteomes" id="UP001500427"/>
    </source>
</evidence>
<evidence type="ECO:0000259" key="5">
    <source>
        <dbReference type="Pfam" id="PF22725"/>
    </source>
</evidence>
<comment type="caution">
    <text evidence="6">The sequence shown here is derived from an EMBL/GenBank/DDBJ whole genome shotgun (WGS) entry which is preliminary data.</text>
</comment>
<dbReference type="RefSeq" id="WP_345507869.1">
    <property type="nucleotide sequence ID" value="NZ_BAABIW010000016.1"/>
</dbReference>
<proteinExistence type="inferred from homology"/>
<dbReference type="Proteomes" id="UP001500427">
    <property type="component" value="Unassembled WGS sequence"/>
</dbReference>
<keyword evidence="2" id="KW-0560">Oxidoreductase</keyword>
<protein>
    <submittedName>
        <fullName evidence="6">Gfo/Idh/MocA family oxidoreductase</fullName>
    </submittedName>
</protein>
<dbReference type="InterPro" id="IPR051317">
    <property type="entry name" value="Gfo/Idh/MocA_oxidoreduct"/>
</dbReference>
<feature type="domain" description="GFO/IDH/MocA-like oxidoreductase" evidence="5">
    <location>
        <begin position="144"/>
        <end position="258"/>
    </location>
</feature>